<name>A0A2M4C711_9DIPT</name>
<organism evidence="1">
    <name type="scientific">Anopheles marajoara</name>
    <dbReference type="NCBI Taxonomy" id="58244"/>
    <lineage>
        <taxon>Eukaryota</taxon>
        <taxon>Metazoa</taxon>
        <taxon>Ecdysozoa</taxon>
        <taxon>Arthropoda</taxon>
        <taxon>Hexapoda</taxon>
        <taxon>Insecta</taxon>
        <taxon>Pterygota</taxon>
        <taxon>Neoptera</taxon>
        <taxon>Endopterygota</taxon>
        <taxon>Diptera</taxon>
        <taxon>Nematocera</taxon>
        <taxon>Culicoidea</taxon>
        <taxon>Culicidae</taxon>
        <taxon>Anophelinae</taxon>
        <taxon>Anopheles</taxon>
    </lineage>
</organism>
<evidence type="ECO:0000313" key="1">
    <source>
        <dbReference type="EMBL" id="MBW61103.1"/>
    </source>
</evidence>
<proteinExistence type="predicted"/>
<reference evidence="1" key="1">
    <citation type="submission" date="2018-01" db="EMBL/GenBank/DDBJ databases">
        <title>An insight into the sialome of Amazonian anophelines.</title>
        <authorList>
            <person name="Ribeiro J.M."/>
            <person name="Scarpassa V."/>
            <person name="Calvo E."/>
        </authorList>
    </citation>
    <scope>NUCLEOTIDE SEQUENCE</scope>
    <source>
        <tissue evidence="1">Salivary glands</tissue>
    </source>
</reference>
<dbReference type="AlphaFoldDB" id="A0A2M4C711"/>
<accession>A0A2M4C711</accession>
<dbReference type="EMBL" id="GGFJ01011962">
    <property type="protein sequence ID" value="MBW61103.1"/>
    <property type="molecule type" value="Transcribed_RNA"/>
</dbReference>
<sequence>MKKSVPAQPLTQRGLGEAYRRLLLVLLALTSAQVHERSHMERLCNLFSGTIRTSSPLPPTLWLPSCDTRKTPAFAVNGATRCVPSENGSISVTLLLLSGDSNAVLCYAVLAVHSRIQEQSPEVTAK</sequence>
<protein>
    <submittedName>
        <fullName evidence="1">Putative secreted protein</fullName>
    </submittedName>
</protein>